<feature type="transmembrane region" description="Helical" evidence="7">
    <location>
        <begin position="312"/>
        <end position="333"/>
    </location>
</feature>
<dbReference type="InterPro" id="IPR008010">
    <property type="entry name" value="Tatp1"/>
</dbReference>
<evidence type="ECO:0000256" key="7">
    <source>
        <dbReference type="SAM" id="Phobius"/>
    </source>
</evidence>
<dbReference type="AlphaFoldDB" id="A0A0G4J4F2"/>
<feature type="transmembrane region" description="Helical" evidence="7">
    <location>
        <begin position="409"/>
        <end position="430"/>
    </location>
</feature>
<proteinExistence type="inferred from homology"/>
<keyword evidence="4 7" id="KW-1133">Transmembrane helix</keyword>
<gene>
    <name evidence="8" type="ORF">PBRA_002499</name>
</gene>
<feature type="transmembrane region" description="Helical" evidence="7">
    <location>
        <begin position="271"/>
        <end position="291"/>
    </location>
</feature>
<accession>A0A0G4J4F2</accession>
<evidence type="ECO:0000313" key="9">
    <source>
        <dbReference type="Proteomes" id="UP000039324"/>
    </source>
</evidence>
<name>A0A0G4J4F2_PLABS</name>
<feature type="compositionally biased region" description="Low complexity" evidence="6">
    <location>
        <begin position="102"/>
        <end position="136"/>
    </location>
</feature>
<dbReference type="Pfam" id="PF05346">
    <property type="entry name" value="DUF747"/>
    <property type="match status" value="1"/>
</dbReference>
<keyword evidence="9" id="KW-1185">Reference proteome</keyword>
<feature type="compositionally biased region" description="Low complexity" evidence="6">
    <location>
        <begin position="61"/>
        <end position="79"/>
    </location>
</feature>
<feature type="transmembrane region" description="Helical" evidence="7">
    <location>
        <begin position="508"/>
        <end position="541"/>
    </location>
</feature>
<sequence length="568" mass="63482">MFMTKTSYCTSSWPAAVDCVVAPFFTVQSMNGSHDELEVRRLLQSMVERVVHVSKLRRRSWSPPSALRSRSLPPRNPTRWSSPRPPKKATAVIGDYRRSRPRIAPVIPSSSSSSSSPRSASPCSSTSSSTESSHVSMTPVKPVRSMRSLTPSRFNSTKYSMSFAQFLFKQLFVSDSVEASRHGPPSGNQFAKVPPSLERLMLLGFFICLDEFLYVFTILPLRLLAFALRVTRSSTADVLRALLIFICCSLLAFFNITFSSIYHLIRGQNFFKLYVLFNILTIFDKLCCSLGEDILDSLFYSAQLRFFSFKTLLDLIIASIYMVIHSLVLYLQIVSLNVAINSNNSALVSLLISNNFLELKSNVFKKYTKAQLFQIASSDIVERFHLTLFILVILIANVSNLVWHSAWNWLVQAAQLSIILVSLEILVDWIKHSCMVKFNSFPVSVYRQFFDVLCADFAHGTVASRMHDAPHAVSRRLGFISIPIACVLLRGVNQAVSLPRFAGSLPQPFVVAVAILIFCILLALKVVINLSLLGVSAALAVNPPSHVQTYRTVERYSVFVAAPTNIFA</sequence>
<feature type="transmembrane region" description="Helical" evidence="7">
    <location>
        <begin position="200"/>
        <end position="221"/>
    </location>
</feature>
<dbReference type="STRING" id="37360.A0A0G4J4F2"/>
<protein>
    <submittedName>
        <fullName evidence="8">Uncharacterized protein</fullName>
    </submittedName>
</protein>
<evidence type="ECO:0000256" key="1">
    <source>
        <dbReference type="ARBA" id="ARBA00004141"/>
    </source>
</evidence>
<comment type="subcellular location">
    <subcellularLocation>
        <location evidence="1">Membrane</location>
        <topology evidence="1">Multi-pass membrane protein</topology>
    </subcellularLocation>
</comment>
<evidence type="ECO:0000256" key="4">
    <source>
        <dbReference type="ARBA" id="ARBA00022989"/>
    </source>
</evidence>
<feature type="transmembrane region" description="Helical" evidence="7">
    <location>
        <begin position="242"/>
        <end position="265"/>
    </location>
</feature>
<evidence type="ECO:0000256" key="6">
    <source>
        <dbReference type="SAM" id="MobiDB-lite"/>
    </source>
</evidence>
<feature type="transmembrane region" description="Helical" evidence="7">
    <location>
        <begin position="384"/>
        <end position="403"/>
    </location>
</feature>
<dbReference type="PANTHER" id="PTHR13317">
    <property type="entry name" value="TRANSMEMBRANE ANTERIOR POSTERIOR TRANSFORMATION PROTEIN 1 HOMOLOG"/>
    <property type="match status" value="1"/>
</dbReference>
<dbReference type="EMBL" id="CDSF01000122">
    <property type="protein sequence ID" value="CEP02234.1"/>
    <property type="molecule type" value="Genomic_DNA"/>
</dbReference>
<organism evidence="8 9">
    <name type="scientific">Plasmodiophora brassicae</name>
    <name type="common">Clubroot disease agent</name>
    <dbReference type="NCBI Taxonomy" id="37360"/>
    <lineage>
        <taxon>Eukaryota</taxon>
        <taxon>Sar</taxon>
        <taxon>Rhizaria</taxon>
        <taxon>Endomyxa</taxon>
        <taxon>Phytomyxea</taxon>
        <taxon>Plasmodiophorida</taxon>
        <taxon>Plasmodiophoridae</taxon>
        <taxon>Plasmodiophora</taxon>
    </lineage>
</organism>
<dbReference type="GO" id="GO:0005789">
    <property type="term" value="C:endoplasmic reticulum membrane"/>
    <property type="evidence" value="ECO:0007669"/>
    <property type="project" value="TreeGrafter"/>
</dbReference>
<evidence type="ECO:0000256" key="5">
    <source>
        <dbReference type="ARBA" id="ARBA00023136"/>
    </source>
</evidence>
<evidence type="ECO:0000256" key="3">
    <source>
        <dbReference type="ARBA" id="ARBA00022692"/>
    </source>
</evidence>
<dbReference type="Proteomes" id="UP000039324">
    <property type="component" value="Unassembled WGS sequence"/>
</dbReference>
<feature type="transmembrane region" description="Helical" evidence="7">
    <location>
        <begin position="477"/>
        <end position="496"/>
    </location>
</feature>
<evidence type="ECO:0000313" key="8">
    <source>
        <dbReference type="EMBL" id="CEP02234.1"/>
    </source>
</evidence>
<dbReference type="PANTHER" id="PTHR13317:SF4">
    <property type="entry name" value="TRANSMEMBRANE ANTERIOR POSTERIOR TRANSFORMATION PROTEIN 1 HOMOLOG"/>
    <property type="match status" value="1"/>
</dbReference>
<comment type="similarity">
    <text evidence="2">Belongs to the TAPT1 family.</text>
</comment>
<evidence type="ECO:0000256" key="2">
    <source>
        <dbReference type="ARBA" id="ARBA00008803"/>
    </source>
</evidence>
<reference evidence="8 9" key="1">
    <citation type="submission" date="2015-02" db="EMBL/GenBank/DDBJ databases">
        <authorList>
            <person name="Chooi Y.-H."/>
        </authorList>
    </citation>
    <scope>NUCLEOTIDE SEQUENCE [LARGE SCALE GENOMIC DNA]</scope>
    <source>
        <strain evidence="8">E3</strain>
    </source>
</reference>
<dbReference type="OMA" id="ANYRDIT"/>
<dbReference type="OrthoDB" id="29023at2759"/>
<keyword evidence="5 7" id="KW-0472">Membrane</keyword>
<feature type="region of interest" description="Disordered" evidence="6">
    <location>
        <begin position="58"/>
        <end position="147"/>
    </location>
</feature>
<keyword evidence="3 7" id="KW-0812">Transmembrane</keyword>